<dbReference type="STRING" id="1931241.BVH74_04685"/>
<evidence type="ECO:0000256" key="1">
    <source>
        <dbReference type="SAM" id="SignalP"/>
    </source>
</evidence>
<dbReference type="Proteomes" id="UP000243488">
    <property type="component" value="Chromosome"/>
</dbReference>
<dbReference type="AlphaFoldDB" id="A0A1V0B2H4"/>
<accession>A0A1V0B2H4</accession>
<sequence>MSVVSFKLLGAAALALVLAGCSKGPSSADVEALIRAESENITQQMEALGGAFGGDLARAITPEVHSVHVIGCEEVRQNVYRCDLEIDATRPMIGRKSEVTQMEFVRLKDGRWSILN</sequence>
<proteinExistence type="predicted"/>
<keyword evidence="1" id="KW-0732">Signal</keyword>
<dbReference type="EMBL" id="CP020100">
    <property type="protein sequence ID" value="AQZ94091.1"/>
    <property type="molecule type" value="Genomic_DNA"/>
</dbReference>
<protein>
    <recommendedName>
        <fullName evidence="4">DUF4878 domain-containing protein</fullName>
    </recommendedName>
</protein>
<dbReference type="RefSeq" id="WP_080048946.1">
    <property type="nucleotide sequence ID" value="NZ_CP020100.1"/>
</dbReference>
<reference evidence="2 3" key="1">
    <citation type="submission" date="2017-03" db="EMBL/GenBank/DDBJ databases">
        <title>Complete genome sequence of the novel DNRA strain Pseudomonas sp. S-6-2 isolated from Chinese polluted river sediment. Journal of Biotechnology.</title>
        <authorList>
            <person name="Li J."/>
            <person name="Xiang F."/>
            <person name="Wang L."/>
            <person name="Xi L."/>
            <person name="Liu J."/>
        </authorList>
    </citation>
    <scope>NUCLEOTIDE SEQUENCE [LARGE SCALE GENOMIC DNA]</scope>
    <source>
        <strain evidence="2 3">S-6-2</strain>
    </source>
</reference>
<evidence type="ECO:0000313" key="2">
    <source>
        <dbReference type="EMBL" id="AQZ94091.1"/>
    </source>
</evidence>
<gene>
    <name evidence="2" type="ORF">BVH74_04685</name>
</gene>
<feature type="signal peptide" evidence="1">
    <location>
        <begin position="1"/>
        <end position="28"/>
    </location>
</feature>
<name>A0A1V0B2H4_9GAMM</name>
<dbReference type="KEGG" id="ppha:BVH74_04685"/>
<evidence type="ECO:0008006" key="4">
    <source>
        <dbReference type="Google" id="ProtNLM"/>
    </source>
</evidence>
<organism evidence="2 3">
    <name type="scientific">Halopseudomonas phragmitis</name>
    <dbReference type="NCBI Taxonomy" id="1931241"/>
    <lineage>
        <taxon>Bacteria</taxon>
        <taxon>Pseudomonadati</taxon>
        <taxon>Pseudomonadota</taxon>
        <taxon>Gammaproteobacteria</taxon>
        <taxon>Pseudomonadales</taxon>
        <taxon>Pseudomonadaceae</taxon>
        <taxon>Halopseudomonas</taxon>
    </lineage>
</organism>
<feature type="chain" id="PRO_5012572623" description="DUF4878 domain-containing protein" evidence="1">
    <location>
        <begin position="29"/>
        <end position="116"/>
    </location>
</feature>
<dbReference type="PROSITE" id="PS51257">
    <property type="entry name" value="PROKAR_LIPOPROTEIN"/>
    <property type="match status" value="1"/>
</dbReference>
<evidence type="ECO:0000313" key="3">
    <source>
        <dbReference type="Proteomes" id="UP000243488"/>
    </source>
</evidence>
<keyword evidence="3" id="KW-1185">Reference proteome</keyword>